<evidence type="ECO:0000313" key="3">
    <source>
        <dbReference type="Proteomes" id="UP001501866"/>
    </source>
</evidence>
<keyword evidence="3" id="KW-1185">Reference proteome</keyword>
<evidence type="ECO:0000256" key="1">
    <source>
        <dbReference type="SAM" id="MobiDB-lite"/>
    </source>
</evidence>
<reference evidence="3" key="1">
    <citation type="journal article" date="2019" name="Int. J. Syst. Evol. Microbiol.">
        <title>The Global Catalogue of Microorganisms (GCM) 10K type strain sequencing project: providing services to taxonomists for standard genome sequencing and annotation.</title>
        <authorList>
            <consortium name="The Broad Institute Genomics Platform"/>
            <consortium name="The Broad Institute Genome Sequencing Center for Infectious Disease"/>
            <person name="Wu L."/>
            <person name="Ma J."/>
        </authorList>
    </citation>
    <scope>NUCLEOTIDE SEQUENCE [LARGE SCALE GENOMIC DNA]</scope>
    <source>
        <strain evidence="3">JCM 9095</strain>
    </source>
</reference>
<evidence type="ECO:0000313" key="2">
    <source>
        <dbReference type="EMBL" id="GAA3199575.1"/>
    </source>
</evidence>
<dbReference type="EMBL" id="BAAAUH010000063">
    <property type="protein sequence ID" value="GAA3199575.1"/>
    <property type="molecule type" value="Genomic_DNA"/>
</dbReference>
<name>A0ABP6Q1L6_9ACTN</name>
<feature type="region of interest" description="Disordered" evidence="1">
    <location>
        <begin position="53"/>
        <end position="73"/>
    </location>
</feature>
<gene>
    <name evidence="2" type="ORF">GCM10010451_57690</name>
</gene>
<dbReference type="Proteomes" id="UP001501866">
    <property type="component" value="Unassembled WGS sequence"/>
</dbReference>
<sequence>MTAVGRTSGMGRFGAVFGPRLGRPLLAAIHGDRGFTAFAPAGAASTPFIGLAAPRTSRSGRRAGAARQSATAG</sequence>
<comment type="caution">
    <text evidence="2">The sequence shown here is derived from an EMBL/GenBank/DDBJ whole genome shotgun (WGS) entry which is preliminary data.</text>
</comment>
<accession>A0ABP6Q1L6</accession>
<proteinExistence type="predicted"/>
<organism evidence="2 3">
    <name type="scientific">Streptomyces virens</name>
    <dbReference type="NCBI Taxonomy" id="285572"/>
    <lineage>
        <taxon>Bacteria</taxon>
        <taxon>Bacillati</taxon>
        <taxon>Actinomycetota</taxon>
        <taxon>Actinomycetes</taxon>
        <taxon>Kitasatosporales</taxon>
        <taxon>Streptomycetaceae</taxon>
        <taxon>Streptomyces</taxon>
    </lineage>
</organism>
<protein>
    <submittedName>
        <fullName evidence="2">Uncharacterized protein</fullName>
    </submittedName>
</protein>